<gene>
    <name evidence="2" type="ORF">N7537_005735</name>
</gene>
<dbReference type="InterPro" id="IPR053018">
    <property type="entry name" value="Elsinochrome_Biosynth-Asso"/>
</dbReference>
<evidence type="ECO:0000313" key="2">
    <source>
        <dbReference type="EMBL" id="KAJ5602779.1"/>
    </source>
</evidence>
<name>A0AAD6E7I8_9EURO</name>
<reference evidence="2" key="1">
    <citation type="journal article" date="2023" name="IMA Fungus">
        <title>Comparative genomic study of the Penicillium genus elucidates a diverse pangenome and 15 lateral gene transfer events.</title>
        <authorList>
            <person name="Petersen C."/>
            <person name="Sorensen T."/>
            <person name="Nielsen M.R."/>
            <person name="Sondergaard T.E."/>
            <person name="Sorensen J.L."/>
            <person name="Fitzpatrick D.A."/>
            <person name="Frisvad J.C."/>
            <person name="Nielsen K.L."/>
        </authorList>
    </citation>
    <scope>NUCLEOTIDE SEQUENCE</scope>
    <source>
        <strain evidence="2">IBT 12815</strain>
    </source>
</reference>
<comment type="caution">
    <text evidence="2">The sequence shown here is derived from an EMBL/GenBank/DDBJ whole genome shotgun (WGS) entry which is preliminary data.</text>
</comment>
<proteinExistence type="predicted"/>
<feature type="transmembrane region" description="Helical" evidence="1">
    <location>
        <begin position="190"/>
        <end position="209"/>
    </location>
</feature>
<feature type="transmembrane region" description="Helical" evidence="1">
    <location>
        <begin position="29"/>
        <end position="54"/>
    </location>
</feature>
<dbReference type="RefSeq" id="XP_056752577.1">
    <property type="nucleotide sequence ID" value="XM_056896792.1"/>
</dbReference>
<dbReference type="PANTHER" id="PTHR37577">
    <property type="entry name" value="INTEGRAL MEMBRANE PROTEIN"/>
    <property type="match status" value="1"/>
</dbReference>
<feature type="transmembrane region" description="Helical" evidence="1">
    <location>
        <begin position="236"/>
        <end position="256"/>
    </location>
</feature>
<keyword evidence="1" id="KW-0472">Membrane</keyword>
<dbReference type="EMBL" id="JAQJAE010000003">
    <property type="protein sequence ID" value="KAJ5602779.1"/>
    <property type="molecule type" value="Genomic_DNA"/>
</dbReference>
<dbReference type="AlphaFoldDB" id="A0AAD6E7I8"/>
<protein>
    <submittedName>
        <fullName evidence="2">Uncharacterized protein</fullName>
    </submittedName>
</protein>
<keyword evidence="1" id="KW-1133">Transmembrane helix</keyword>
<keyword evidence="1" id="KW-0812">Transmembrane</keyword>
<evidence type="ECO:0000313" key="3">
    <source>
        <dbReference type="Proteomes" id="UP001213799"/>
    </source>
</evidence>
<dbReference type="GeneID" id="81587034"/>
<dbReference type="Proteomes" id="UP001213799">
    <property type="component" value="Unassembled WGS sequence"/>
</dbReference>
<evidence type="ECO:0000256" key="1">
    <source>
        <dbReference type="SAM" id="Phobius"/>
    </source>
</evidence>
<reference evidence="2" key="2">
    <citation type="submission" date="2023-01" db="EMBL/GenBank/DDBJ databases">
        <authorList>
            <person name="Petersen C."/>
        </authorList>
    </citation>
    <scope>NUCLEOTIDE SEQUENCE</scope>
    <source>
        <strain evidence="2">IBT 12815</strain>
    </source>
</reference>
<sequence>MCTPYPHCPSDFEYTEEVSPWKFEGDPDIAGIGVITSFFVYAILTNLLAFYAYFFAEGIVPDDFYNHLDSILRTKAQLLLKFTTEWCISPLFDKSASHVPSSFRLLCRRIWQDRVLSIRTERVHAICLQLADVQLITGASILIILYSTHCTITQYHFHIGSQLAYLSFATFQATFMTIRDHLQGGLYKRLWRYLWIVVMFGAIFPTRILNWNSYFLVQDLYGAPVQCALDKMTEGWYSLSLFFVIVECGMLVWSFYSITISLFPSIPDCPPFAQIERFTHWALSWPSRHLLRAQSPDSPARKKRFWTVMFFMIIPCREFVFSEAFGLLRLYAILMYAGHSVIRERAEAAYQGRQGDESEWGFGQVMPVLLLAIPFSQFVEELCRLQDSTSKRGKLSTKQSPSSSHAISARNREHYELAVVLDRSGLARAWTTPSQTSYLVSLTRMLNKPTYLRLRFP</sequence>
<organism evidence="2 3">
    <name type="scientific">Penicillium hordei</name>
    <dbReference type="NCBI Taxonomy" id="40994"/>
    <lineage>
        <taxon>Eukaryota</taxon>
        <taxon>Fungi</taxon>
        <taxon>Dikarya</taxon>
        <taxon>Ascomycota</taxon>
        <taxon>Pezizomycotina</taxon>
        <taxon>Eurotiomycetes</taxon>
        <taxon>Eurotiomycetidae</taxon>
        <taxon>Eurotiales</taxon>
        <taxon>Aspergillaceae</taxon>
        <taxon>Penicillium</taxon>
    </lineage>
</organism>
<dbReference type="PANTHER" id="PTHR37577:SF1">
    <property type="entry name" value="INTEGRAL MEMBRANE PROTEIN"/>
    <property type="match status" value="1"/>
</dbReference>
<accession>A0AAD6E7I8</accession>
<keyword evidence="3" id="KW-1185">Reference proteome</keyword>
<feature type="transmembrane region" description="Helical" evidence="1">
    <location>
        <begin position="159"/>
        <end position="178"/>
    </location>
</feature>